<evidence type="ECO:0000256" key="11">
    <source>
        <dbReference type="ARBA" id="ARBA00023136"/>
    </source>
</evidence>
<dbReference type="PANTHER" id="PTHR43867">
    <property type="entry name" value="CELLULOSE SYNTHASE CATALYTIC SUBUNIT A [UDP-FORMING]"/>
    <property type="match status" value="1"/>
</dbReference>
<evidence type="ECO:0000313" key="15">
    <source>
        <dbReference type="Proteomes" id="UP000237631"/>
    </source>
</evidence>
<comment type="subcellular location">
    <subcellularLocation>
        <location evidence="1">Cell inner membrane</location>
        <topology evidence="1">Multi-pass membrane protein</topology>
    </subcellularLocation>
</comment>
<dbReference type="Pfam" id="PF13632">
    <property type="entry name" value="Glyco_trans_2_3"/>
    <property type="match status" value="1"/>
</dbReference>
<dbReference type="PANTHER" id="PTHR43867:SF5">
    <property type="entry name" value="GLUCANS BIOSYNTHESIS GLUCOSYLTRANSFERASE H"/>
    <property type="match status" value="1"/>
</dbReference>
<evidence type="ECO:0000313" key="14">
    <source>
        <dbReference type="EMBL" id="PPJ60358.1"/>
    </source>
</evidence>
<keyword evidence="6" id="KW-0997">Cell inner membrane</keyword>
<evidence type="ECO:0000256" key="8">
    <source>
        <dbReference type="ARBA" id="ARBA00022679"/>
    </source>
</evidence>
<keyword evidence="10 12" id="KW-1133">Transmembrane helix</keyword>
<name>A0A2S6CKU7_9PEZI</name>
<keyword evidence="5" id="KW-1003">Cell membrane</keyword>
<feature type="transmembrane region" description="Helical" evidence="12">
    <location>
        <begin position="58"/>
        <end position="80"/>
    </location>
</feature>
<keyword evidence="9 12" id="KW-0812">Transmembrane</keyword>
<feature type="transmembrane region" description="Helical" evidence="12">
    <location>
        <begin position="20"/>
        <end position="38"/>
    </location>
</feature>
<dbReference type="EMBL" id="PNEN01000285">
    <property type="protein sequence ID" value="PPJ60358.1"/>
    <property type="molecule type" value="Genomic_DNA"/>
</dbReference>
<evidence type="ECO:0000259" key="13">
    <source>
        <dbReference type="Pfam" id="PF13632"/>
    </source>
</evidence>
<dbReference type="InterPro" id="IPR029044">
    <property type="entry name" value="Nucleotide-diphossugar_trans"/>
</dbReference>
<dbReference type="Proteomes" id="UP000237631">
    <property type="component" value="Unassembled WGS sequence"/>
</dbReference>
<evidence type="ECO:0000256" key="4">
    <source>
        <dbReference type="ARBA" id="ARBA00020585"/>
    </source>
</evidence>
<protein>
    <recommendedName>
        <fullName evidence="4">Glucans biosynthesis glucosyltransferase H</fullName>
    </recommendedName>
</protein>
<dbReference type="GO" id="GO:0016758">
    <property type="term" value="F:hexosyltransferase activity"/>
    <property type="evidence" value="ECO:0007669"/>
    <property type="project" value="TreeGrafter"/>
</dbReference>
<keyword evidence="8" id="KW-0808">Transferase</keyword>
<gene>
    <name evidence="14" type="ORF">CBER1_11377</name>
</gene>
<keyword evidence="7" id="KW-0328">Glycosyltransferase</keyword>
<dbReference type="Gene3D" id="3.90.550.10">
    <property type="entry name" value="Spore Coat Polysaccharide Biosynthesis Protein SpsA, Chain A"/>
    <property type="match status" value="1"/>
</dbReference>
<dbReference type="SUPFAM" id="SSF53448">
    <property type="entry name" value="Nucleotide-diphospho-sugar transferases"/>
    <property type="match status" value="1"/>
</dbReference>
<dbReference type="InterPro" id="IPR050321">
    <property type="entry name" value="Glycosyltr_2/OpgH_subfam"/>
</dbReference>
<dbReference type="AlphaFoldDB" id="A0A2S6CKU7"/>
<comment type="caution">
    <text evidence="14">The sequence shown here is derived from an EMBL/GenBank/DDBJ whole genome shotgun (WGS) entry which is preliminary data.</text>
</comment>
<proteinExistence type="inferred from homology"/>
<evidence type="ECO:0000256" key="7">
    <source>
        <dbReference type="ARBA" id="ARBA00022676"/>
    </source>
</evidence>
<evidence type="ECO:0000256" key="2">
    <source>
        <dbReference type="ARBA" id="ARBA00005001"/>
    </source>
</evidence>
<organism evidence="14 15">
    <name type="scientific">Cercospora berteroae</name>
    <dbReference type="NCBI Taxonomy" id="357750"/>
    <lineage>
        <taxon>Eukaryota</taxon>
        <taxon>Fungi</taxon>
        <taxon>Dikarya</taxon>
        <taxon>Ascomycota</taxon>
        <taxon>Pezizomycotina</taxon>
        <taxon>Dothideomycetes</taxon>
        <taxon>Dothideomycetidae</taxon>
        <taxon>Mycosphaerellales</taxon>
        <taxon>Mycosphaerellaceae</taxon>
        <taxon>Cercospora</taxon>
    </lineage>
</organism>
<dbReference type="OrthoDB" id="3717264at2759"/>
<feature type="transmembrane region" description="Helical" evidence="12">
    <location>
        <begin position="380"/>
        <end position="402"/>
    </location>
</feature>
<evidence type="ECO:0000256" key="10">
    <source>
        <dbReference type="ARBA" id="ARBA00022989"/>
    </source>
</evidence>
<evidence type="ECO:0000256" key="6">
    <source>
        <dbReference type="ARBA" id="ARBA00022519"/>
    </source>
</evidence>
<evidence type="ECO:0000256" key="3">
    <source>
        <dbReference type="ARBA" id="ARBA00009337"/>
    </source>
</evidence>
<evidence type="ECO:0000256" key="9">
    <source>
        <dbReference type="ARBA" id="ARBA00022692"/>
    </source>
</evidence>
<keyword evidence="15" id="KW-1185">Reference proteome</keyword>
<keyword evidence="11 12" id="KW-0472">Membrane</keyword>
<dbReference type="STRING" id="357750.A0A2S6CKU7"/>
<evidence type="ECO:0000256" key="5">
    <source>
        <dbReference type="ARBA" id="ARBA00022475"/>
    </source>
</evidence>
<dbReference type="InterPro" id="IPR001173">
    <property type="entry name" value="Glyco_trans_2-like"/>
</dbReference>
<comment type="pathway">
    <text evidence="2">Glycan metabolism; osmoregulated periplasmic glucan (OPG) biosynthesis.</text>
</comment>
<dbReference type="GO" id="GO:0005886">
    <property type="term" value="C:plasma membrane"/>
    <property type="evidence" value="ECO:0007669"/>
    <property type="project" value="UniProtKB-SubCell"/>
</dbReference>
<evidence type="ECO:0000256" key="1">
    <source>
        <dbReference type="ARBA" id="ARBA00004429"/>
    </source>
</evidence>
<evidence type="ECO:0000256" key="12">
    <source>
        <dbReference type="SAM" id="Phobius"/>
    </source>
</evidence>
<reference evidence="15" key="1">
    <citation type="journal article" date="2017" name="bioRxiv">
        <title>Conservation of a gene cluster reveals novel cercosporin biosynthetic mechanisms and extends production to the genus Colletotrichum.</title>
        <authorList>
            <person name="de Jonge R."/>
            <person name="Ebert M.K."/>
            <person name="Huitt-Roehl C.R."/>
            <person name="Pal P."/>
            <person name="Suttle J.C."/>
            <person name="Spanner R.E."/>
            <person name="Neubauer J.D."/>
            <person name="Jurick W.M.II."/>
            <person name="Stott K.A."/>
            <person name="Secor G.A."/>
            <person name="Thomma B.P.H.J."/>
            <person name="Van de Peer Y."/>
            <person name="Townsend C.A."/>
            <person name="Bolton M.D."/>
        </authorList>
    </citation>
    <scope>NUCLEOTIDE SEQUENCE [LARGE SCALE GENOMIC DNA]</scope>
    <source>
        <strain evidence="15">CBS538.71</strain>
    </source>
</reference>
<sequence>MAGHSNKLQLAALSQSQRRLLVLVLTPLATLAMVWPVYETVRPDGITVLEASILFCATVYMPFAAVLLVESVLSVAIVTFGNAEKSIQPYFQGQGQLPKLSSTTALAFCMRNEDPKPLFDRLHAMRSALRKTNRLQYFRFVLLSDTSNEEIAAEESRGFVCFKDEISRGMSRPLRYRRRKINTGYKAGNVQDYLDCHSCGDDFFVVLDQDRIMRGDLLVRLVSSMERYSQLGMIQTAFCSIPPLSAFSRITSYSKRFSARVRSLGQACWLGHSALYWGHNAIIRTAPFREHCRLPELTGRPAFGGHIIGHDLMASIFLRRAGDDVRLLPFIPGSFEEEPLNLIEALRRHQRWLQGTMQYWFLLTEPGLSVFHRIQVVRILAIYLMQVVSFVLTLAIIANIIINGRRPTSTTRSSTLPKLIILLITRGMKTAAIFEAVLRSATR</sequence>
<comment type="similarity">
    <text evidence="3">Belongs to the glycosyltransferase 2 family. OpgH subfamily.</text>
</comment>
<feature type="domain" description="Glycosyltransferase 2-like" evidence="13">
    <location>
        <begin position="204"/>
        <end position="401"/>
    </location>
</feature>
<accession>A0A2S6CKU7</accession>